<dbReference type="Proteomes" id="UP001597419">
    <property type="component" value="Unassembled WGS sequence"/>
</dbReference>
<feature type="region of interest" description="Disordered" evidence="1">
    <location>
        <begin position="107"/>
        <end position="135"/>
    </location>
</feature>
<reference evidence="3" key="1">
    <citation type="journal article" date="2019" name="Int. J. Syst. Evol. Microbiol.">
        <title>The Global Catalogue of Microorganisms (GCM) 10K type strain sequencing project: providing services to taxonomists for standard genome sequencing and annotation.</title>
        <authorList>
            <consortium name="The Broad Institute Genomics Platform"/>
            <consortium name="The Broad Institute Genome Sequencing Center for Infectious Disease"/>
            <person name="Wu L."/>
            <person name="Ma J."/>
        </authorList>
    </citation>
    <scope>NUCLEOTIDE SEQUENCE [LARGE SCALE GENOMIC DNA]</scope>
    <source>
        <strain evidence="3">CGMCC 4.7643</strain>
    </source>
</reference>
<dbReference type="EMBL" id="JBHUKU010000008">
    <property type="protein sequence ID" value="MFD2460239.1"/>
    <property type="molecule type" value="Genomic_DNA"/>
</dbReference>
<feature type="compositionally biased region" description="Gly residues" evidence="1">
    <location>
        <begin position="115"/>
        <end position="129"/>
    </location>
</feature>
<organism evidence="2 3">
    <name type="scientific">Amycolatopsis samaneae</name>
    <dbReference type="NCBI Taxonomy" id="664691"/>
    <lineage>
        <taxon>Bacteria</taxon>
        <taxon>Bacillati</taxon>
        <taxon>Actinomycetota</taxon>
        <taxon>Actinomycetes</taxon>
        <taxon>Pseudonocardiales</taxon>
        <taxon>Pseudonocardiaceae</taxon>
        <taxon>Amycolatopsis</taxon>
    </lineage>
</organism>
<evidence type="ECO:0000313" key="2">
    <source>
        <dbReference type="EMBL" id="MFD2460239.1"/>
    </source>
</evidence>
<evidence type="ECO:0000256" key="1">
    <source>
        <dbReference type="SAM" id="MobiDB-lite"/>
    </source>
</evidence>
<gene>
    <name evidence="2" type="ORF">ACFSYJ_16635</name>
</gene>
<sequence>MPVVLACSPFAAVPVTVTGAAVELAVGVNVPVQVVLSPAASVLLSQVIAPLAVVPPTLPTVPVPVLVTGTATVAGWLTATGTAVSGDPALVPLTVGVPTVRRHEHPVSLPVSTGAGSGTGAGTGAGAGTGPPVEHEHPVPAPVSTGVDVAGPVVVVPAELPASPVDVAVTSVGRDVAGNVPAPLAAPLSVAPPASAEVAAVTGPDEPDCAVSTELTGARTPATGEAGRVTDSPPAEVVELVEPVPVVVIDAAGADADAEVVLVEAACRGCTSPDTSEVIVVCGLVPAVVTVAWSPVREGSVVSSAWATPMPRSVKPPASNPAWMDRFTQVCMRKPFQGLLG</sequence>
<dbReference type="RefSeq" id="WP_345398179.1">
    <property type="nucleotide sequence ID" value="NZ_BAABHG010000009.1"/>
</dbReference>
<keyword evidence="3" id="KW-1185">Reference proteome</keyword>
<protein>
    <submittedName>
        <fullName evidence="2">Uncharacterized protein</fullName>
    </submittedName>
</protein>
<proteinExistence type="predicted"/>
<evidence type="ECO:0000313" key="3">
    <source>
        <dbReference type="Proteomes" id="UP001597419"/>
    </source>
</evidence>
<accession>A0ABW5GHF5</accession>
<comment type="caution">
    <text evidence="2">The sequence shown here is derived from an EMBL/GenBank/DDBJ whole genome shotgun (WGS) entry which is preliminary data.</text>
</comment>
<name>A0ABW5GHF5_9PSEU</name>